<feature type="region of interest" description="Disordered" evidence="2">
    <location>
        <begin position="1646"/>
        <end position="1688"/>
    </location>
</feature>
<accession>H5SM03</accession>
<feature type="domain" description="DUF11" evidence="3">
    <location>
        <begin position="2401"/>
        <end position="2525"/>
    </location>
</feature>
<dbReference type="PANTHER" id="PTHR34819">
    <property type="entry name" value="LARGE CYSTEINE-RICH PERIPLASMIC PROTEIN OMCB"/>
    <property type="match status" value="1"/>
</dbReference>
<keyword evidence="1" id="KW-0378">Hydrolase</keyword>
<dbReference type="CDD" id="cd00004">
    <property type="entry name" value="Sortase"/>
    <property type="match status" value="1"/>
</dbReference>
<feature type="domain" description="DUF11" evidence="3">
    <location>
        <begin position="2272"/>
        <end position="2392"/>
    </location>
</feature>
<dbReference type="Gene3D" id="2.60.40.10">
    <property type="entry name" value="Immunoglobulins"/>
    <property type="match status" value="3"/>
</dbReference>
<dbReference type="NCBIfam" id="TIGR01076">
    <property type="entry name" value="sortase_fam"/>
    <property type="match status" value="1"/>
</dbReference>
<feature type="domain" description="DUF11" evidence="3">
    <location>
        <begin position="2965"/>
        <end position="3080"/>
    </location>
</feature>
<dbReference type="GO" id="GO:0016787">
    <property type="term" value="F:hydrolase activity"/>
    <property type="evidence" value="ECO:0007669"/>
    <property type="project" value="UniProtKB-KW"/>
</dbReference>
<dbReference type="Pfam" id="PF04203">
    <property type="entry name" value="Sortase"/>
    <property type="match status" value="1"/>
</dbReference>
<reference evidence="4" key="1">
    <citation type="journal article" date="2005" name="Environ. Microbiol.">
        <title>Genetic and functional properties of uncultivated thermophilic crenarchaeotes from a subsurface gold mine as revealed by analysis of genome fragments.</title>
        <authorList>
            <person name="Nunoura T."/>
            <person name="Hirayama H."/>
            <person name="Takami H."/>
            <person name="Oida H."/>
            <person name="Nishi S."/>
            <person name="Shimamura S."/>
            <person name="Suzuki Y."/>
            <person name="Inagaki F."/>
            <person name="Takai K."/>
            <person name="Nealson K.H."/>
            <person name="Horikoshi K."/>
        </authorList>
    </citation>
    <scope>NUCLEOTIDE SEQUENCE</scope>
</reference>
<dbReference type="InterPro" id="IPR023365">
    <property type="entry name" value="Sortase_dom-sf"/>
</dbReference>
<reference evidence="4" key="2">
    <citation type="journal article" date="2012" name="PLoS ONE">
        <title>A Deeply Branching Thermophilic Bacterium with an Ancient Acetyl-CoA Pathway Dominates a Subsurface Ecosystem.</title>
        <authorList>
            <person name="Takami H."/>
            <person name="Noguchi H."/>
            <person name="Takaki Y."/>
            <person name="Uchiyama I."/>
            <person name="Toyoda A."/>
            <person name="Nishi S."/>
            <person name="Chee G.-J."/>
            <person name="Arai W."/>
            <person name="Nunoura T."/>
            <person name="Itoh T."/>
            <person name="Hattori M."/>
            <person name="Takai K."/>
        </authorList>
    </citation>
    <scope>NUCLEOTIDE SEQUENCE</scope>
</reference>
<evidence type="ECO:0000259" key="3">
    <source>
        <dbReference type="Pfam" id="PF01345"/>
    </source>
</evidence>
<dbReference type="InterPro" id="IPR051172">
    <property type="entry name" value="Chlamydia_OmcB"/>
</dbReference>
<feature type="domain" description="DUF11" evidence="3">
    <location>
        <begin position="2006"/>
        <end position="2129"/>
    </location>
</feature>
<dbReference type="Pfam" id="PF01345">
    <property type="entry name" value="DUF11"/>
    <property type="match status" value="9"/>
</dbReference>
<organism evidence="4">
    <name type="scientific">uncultured prokaryote</name>
    <dbReference type="NCBI Taxonomy" id="198431"/>
    <lineage>
        <taxon>unclassified sequences</taxon>
        <taxon>environmental samples</taxon>
    </lineage>
</organism>
<feature type="domain" description="DUF11" evidence="3">
    <location>
        <begin position="1157"/>
        <end position="1271"/>
    </location>
</feature>
<name>H5SM03_9ZZZZ</name>
<evidence type="ECO:0000256" key="2">
    <source>
        <dbReference type="SAM" id="MobiDB-lite"/>
    </source>
</evidence>
<dbReference type="InterPro" id="IPR047589">
    <property type="entry name" value="DUF11_rpt"/>
</dbReference>
<feature type="domain" description="DUF11" evidence="3">
    <location>
        <begin position="2138"/>
        <end position="2261"/>
    </location>
</feature>
<feature type="compositionally biased region" description="Low complexity" evidence="2">
    <location>
        <begin position="2103"/>
        <end position="2114"/>
    </location>
</feature>
<dbReference type="Gene3D" id="2.60.40.740">
    <property type="match status" value="8"/>
</dbReference>
<dbReference type="NCBIfam" id="TIGR01451">
    <property type="entry name" value="B_ant_repeat"/>
    <property type="match status" value="11"/>
</dbReference>
<feature type="compositionally biased region" description="Polar residues" evidence="2">
    <location>
        <begin position="1678"/>
        <end position="1688"/>
    </location>
</feature>
<dbReference type="InterPro" id="IPR026466">
    <property type="entry name" value="Fim_isopep_form_D2_dom"/>
</dbReference>
<dbReference type="Gene3D" id="2.40.260.10">
    <property type="entry name" value="Sortase"/>
    <property type="match status" value="1"/>
</dbReference>
<gene>
    <name evidence="4" type="ORF">HGMM_F48B01C05</name>
</gene>
<feature type="region of interest" description="Disordered" evidence="2">
    <location>
        <begin position="2638"/>
        <end position="2665"/>
    </location>
</feature>
<dbReference type="InterPro" id="IPR013783">
    <property type="entry name" value="Ig-like_fold"/>
</dbReference>
<protein>
    <recommendedName>
        <fullName evidence="3">DUF11 domain-containing protein</fullName>
    </recommendedName>
</protein>
<feature type="domain" description="DUF11" evidence="3">
    <location>
        <begin position="1855"/>
        <end position="1979"/>
    </location>
</feature>
<dbReference type="NCBIfam" id="TIGR04226">
    <property type="entry name" value="RrgB_K2N_iso_D2"/>
    <property type="match status" value="4"/>
</dbReference>
<feature type="compositionally biased region" description="Low complexity" evidence="2">
    <location>
        <begin position="1646"/>
        <end position="1661"/>
    </location>
</feature>
<feature type="domain" description="DUF11" evidence="3">
    <location>
        <begin position="2535"/>
        <end position="2654"/>
    </location>
</feature>
<dbReference type="SUPFAM" id="SSF63817">
    <property type="entry name" value="Sortase"/>
    <property type="match status" value="1"/>
</dbReference>
<proteinExistence type="predicted"/>
<feature type="region of interest" description="Disordered" evidence="2">
    <location>
        <begin position="2103"/>
        <end position="2140"/>
    </location>
</feature>
<feature type="compositionally biased region" description="Polar residues" evidence="2">
    <location>
        <begin position="2647"/>
        <end position="2664"/>
    </location>
</feature>
<feature type="compositionally biased region" description="Polar residues" evidence="2">
    <location>
        <begin position="2120"/>
        <end position="2139"/>
    </location>
</feature>
<dbReference type="InterPro" id="IPR005754">
    <property type="entry name" value="Sortase"/>
</dbReference>
<dbReference type="EMBL" id="AP011769">
    <property type="protein sequence ID" value="BAL57189.1"/>
    <property type="molecule type" value="Genomic_DNA"/>
</dbReference>
<dbReference type="PANTHER" id="PTHR34819:SF3">
    <property type="entry name" value="CELL SURFACE PROTEIN"/>
    <property type="match status" value="1"/>
</dbReference>
<feature type="domain" description="DUF11" evidence="3">
    <location>
        <begin position="2663"/>
        <end position="2786"/>
    </location>
</feature>
<dbReference type="InterPro" id="IPR001434">
    <property type="entry name" value="OmcB-like_DUF11"/>
</dbReference>
<sequence>MQQNALQPRSGWMRVIFQSVLILFWIVGQGIGEKVGIVQAAPPERPLANTPPAVTLNVPAEAFIGNTVNFTVTFDNTDTVPGYGPLIDLIIPRNGADGNQNTNPPLDGLTFVSATYLGVNVESTVLTFPGSGGVTCVNHPYMVDNTGNPIQVCGDAGDTLVALRLPFGSFTPDQPPLVVDVTVAMSNLADLGTPLTIQARGGYQFGYTPLNDWCCGDDPSASLSSWVSDSVTPTLFTLSKSYLGPEDETATGPNFPRRYTVTAQIAPGQTMTSFNLSDVLPNNMQFVSLVSTNPGGATCTLPSTTTPGGTLSCDFASVSGTVTMTFEYYIPLRDAGGASVIDPVSGDDALSCNNASGGGTWTPLDPRDTAGTFTQNPTGCEHTLTDKSIAIQKSVSVVGGGSPFPGKYLEYTLDFQVSDFFAFQNVVVTDVISDGQHFDPAFTPTLTFAGSGGFTYSGNFVSANYDVACHYTGGGAECETNTGPFNGSTTLVFRVSDQIGAGGRLIGGCVPTTGTGGGDPNCGSYNDGPTTGRIVFRTLIQQNFTDTFPSGDPSVDQGDTLANNVTIGGDLLSTTDASTPTGQSEADTSSASVQIGRGALTKSIYAINGSTSFGSPVEVKPGDTVTYRLTYTLPTGDVEDLEFDDYLPLPVFHVGDPDENGVPGPSWTFDPTVSAAAPAAGVAKFGPADTFYAYSTIVPTVVSNTTNNRLNFLYGDFDGTTEQQYTVDILFTVTVSDDPFADRLYLTNQAHAFEGSTNAGTADANAIVQIILTEPVLVMKKGVIWTSNSNATFNPDPPGPVTFLGPSSSPRWSGTINSSNLASTPINSNLSNVDAGDLVTFAIVIENQGSSGNGAFDIRIQDTLPAGFVIPAGGLNLQVYRGDGTPVGGLGYSGLGGGPDGIDGTADDLFGNGIEITDPGPAQGACQQYDPNNGKNIVLVTYDLQLDSTVQGGQQLINTATLFNYAGSEGGPDHTANDLTDTAQVQVRYDALGKTFTTEINNAYNGLTQVVIGEFVDYTLTLTVHEGVMPNVTIEENLPAGMAFVDCLSITPSSTDLTTDLTGGFSAACNDPANPNVTSPGQNFTFTLGTITNANRDNTVDETLAITFRAVVLNGSGNQAGTNLVNRATLRIDGGAGGTAIVNSSPATVIEPVVNTTKTVLPATADAGDTVTFTVTLANPASGSTTAYDVTWSDTVPAGLTYVPSSLILGACTASTPLTLSEAGAPTLSGSGGLLQPGESCTITFQATVDYSVAPGQVITNTAETRWTSLSGDVQDRSTYNTGSDERTGADGVGGALNDYASRGSAALTINSTAPQKYLVATSEAHTDDPGDGTRRVTIGEIVRYRLVVQLPEGTSPNFQIRDYLPTGLTYLDDGTAKVAFVSNGAGITSSNYGTLPVPAITDPDCFLTGNSADGTTPAIPAACDPLADNNVGSTSSTSTDVDTYTTGADPYFKLGTLTNNDSDADAEYVILEFNALVDNTATGSNDAGENRDNTFRVFINGVQNGPASNSVRVRIAEPSLTVAKAVLTAPVDASDPIVYTLTISAASSVDRATAFDLVLTDTFDSYLTGLTVSSVTTTQGGTCTGNGGGTTAFSHNGGSFTGNTLTFTATCLDPGRTITITVTATVNANAPAGYTIPNTANVVWTSLPGTGTSPNPTGSTTPGGSGADNGERDGSGTPAQNDYNASASANTPLAAPQIDKRSPTPADAPIGATVTFPILVTLPEGITQNLTVVDNLPVGLVYVSHTIVTTAAASGGLLPADYNGTLPAPTVTAPGGSGDDLTLAFGNVTTAADNVTNNNAFVVFVTARVNNEIGNQNGTVLANTASLSYTNPDSGLTTISDLTPENVTVLEPELDIQKAADDTTPAYGQTLTYTLTVSHLATSTASAFDIVVTDTIPSGLTYVSGSISAPAGWTADDSAAPTLTWTCAAPCSLPLGNTAVLTYQVTVNGPPGPPNPGDTLTNTASMTWTSLDGADSNERTGADGVGGLNDYADSGSENVTLTYPDLTITKTDGQPTYVPGAPVTYTIMVSNVGNGDATGVTVSDTIPSQVTSWSWACTAQSGGASGCDPYSGSGDFTDIVDLPAGSSITYTVTAQTDPAATTDLTNTATVTPPAGITDPTPSNNTASDTDTPNPQADLSVTKDDGVLVYVPGGTLTYTITVSNAGSSNAPGALVSDAIPAQFTSWTWTCTTTGGATCSGSGGPITTNFSDTVNLPAGSSITYTVTAQIASSATGNLTNTVSVTAPSGVTDTDTTNNTASDTDTPNAQAAISVSKDDGVSEYIPGASLTYTITVTNGGPSDALGVSVSDTIPSQFTFWTWTCSGAAGGASGCTAYSGSGNFTDSIDLAGPFPSSITYTVTANIASSATGDLTNTVAISHPADTTPGDNTASDTDTPNYQADLYVTKTDGSTTYTPGVGVTYTVVIGNNGPSDVSGAVLTDNIPSQATFWTWTCSGSTGGATGCDGYGPGSANFSDTVNLPAGSSITYTVTVAIPSSATGDLVNTAAIALPTGVTDTDTTNNTATDTDTQNSQAAISVTKDDGVTQYVPGTSLTYTITVTNAGPSDALGVSVSDAIPTQFTSWTWTCVTTGGATCTGSGGPITTDFSDTVNMPAGSSITYTVAAQIASSATGDLTNTVAISHPADTTPGDNSASDTDTSNPQADLSVTKDDGVTVIAPGSTITYTVTVSNAGPSDAIGATVSDPKPAQIDTWDWACTAQTGGASGCDGVSGSTTDFSDTVNLPAGASITYTVTAHISASASNGTLTNTVTVTPPAGVTDSTPGDNSDDDVDQIVAQPSGDFTKTLVSTNQTFTPGTSVAIGEILTYQITFTVPAGGTMPNLTLTDTLDRGLAFVNCVSVAPSDPAITTTLPGGFAAACNAPANPTVATEPPGSPNPADPGRRVTFTLGDVSNSGASSGFVVIRYTAVVLDTLENQDGVSLNNAATLTWDSGSLSASAPDVTIVEPDFELEKTADRTVALPGSVITFTLTFRHTNLSNTDAFDVVLTDVLPGGLTYVPGSLTIVSGPPGGVTDDSAAPTLRVTWSTFPLLTGSSRTEAVVRFQAVLGNLNPGQRVRNTASLEWTSLPGDVRTPQSSYNKTSTERYYDPLSTVNVYGVQANVTITVPRLPGTGFAPGMVTTIPPQPADKAYADLGDLWLEIPRLGLKMPIVGIPAKGEEWDLTWLWDQAGWLEGTAYPTHAGNSALTGHVYLPNGQPGPFLNLGNLRWGDQVIVHLGGQKYIYEVRQVQQVSPYSLSPLRHEDLPWLTLITCREYDARTNTYRSRVVVRAVLIKVTD</sequence>
<evidence type="ECO:0000256" key="1">
    <source>
        <dbReference type="ARBA" id="ARBA00022801"/>
    </source>
</evidence>
<evidence type="ECO:0000313" key="4">
    <source>
        <dbReference type="EMBL" id="BAL57189.1"/>
    </source>
</evidence>